<dbReference type="STRING" id="645517.A6F65_01711"/>
<evidence type="ECO:0000256" key="1">
    <source>
        <dbReference type="SAM" id="SignalP"/>
    </source>
</evidence>
<organism evidence="2 3">
    <name type="scientific">Paraurantiacibacter namhicola</name>
    <dbReference type="NCBI Taxonomy" id="645517"/>
    <lineage>
        <taxon>Bacteria</taxon>
        <taxon>Pseudomonadati</taxon>
        <taxon>Pseudomonadota</taxon>
        <taxon>Alphaproteobacteria</taxon>
        <taxon>Sphingomonadales</taxon>
        <taxon>Erythrobacteraceae</taxon>
        <taxon>Paraurantiacibacter</taxon>
    </lineage>
</organism>
<dbReference type="RefSeq" id="WP_157093098.1">
    <property type="nucleotide sequence ID" value="NZ_CP016545.1"/>
</dbReference>
<evidence type="ECO:0000313" key="3">
    <source>
        <dbReference type="Proteomes" id="UP000092698"/>
    </source>
</evidence>
<name>A0A1C7D984_9SPHN</name>
<gene>
    <name evidence="2" type="ORF">A6F65_01711</name>
</gene>
<reference evidence="2 3" key="1">
    <citation type="submission" date="2016-07" db="EMBL/GenBank/DDBJ databases">
        <title>Complete genome sequence of Altererythrobacter namhicola JCM 16345T, containing esterase-encoding genes.</title>
        <authorList>
            <person name="Cheng H."/>
            <person name="Wu Y.-H."/>
            <person name="Jian S.-L."/>
            <person name="Huo Y.-Y."/>
            <person name="Wang C.-S."/>
            <person name="Xu X.-W."/>
        </authorList>
    </citation>
    <scope>NUCLEOTIDE SEQUENCE [LARGE SCALE GENOMIC DNA]</scope>
    <source>
        <strain evidence="2 3">JCM 16345</strain>
    </source>
</reference>
<evidence type="ECO:0000313" key="2">
    <source>
        <dbReference type="EMBL" id="ANU08008.1"/>
    </source>
</evidence>
<dbReference type="Proteomes" id="UP000092698">
    <property type="component" value="Chromosome"/>
</dbReference>
<feature type="signal peptide" evidence="1">
    <location>
        <begin position="1"/>
        <end position="26"/>
    </location>
</feature>
<dbReference type="KEGG" id="anh:A6F65_01711"/>
<dbReference type="AlphaFoldDB" id="A0A1C7D984"/>
<feature type="chain" id="PRO_5008884460" description="Lysozyme inhibitor LprI N-terminal domain-containing protein" evidence="1">
    <location>
        <begin position="27"/>
        <end position="130"/>
    </location>
</feature>
<protein>
    <recommendedName>
        <fullName evidence="4">Lysozyme inhibitor LprI N-terminal domain-containing protein</fullName>
    </recommendedName>
</protein>
<sequence>MKTIIRNCALALGGMALATTALPVAAQDGDSEMKPEVYQLLVDCGAAHALASSGTKEEAEAADYEKKAVAFWQVAMVYGDADKDKMKDDGAASITKINGWVQADDDSQLEGLLTKCIQMEDVVMDIHSGK</sequence>
<evidence type="ECO:0008006" key="4">
    <source>
        <dbReference type="Google" id="ProtNLM"/>
    </source>
</evidence>
<dbReference type="EMBL" id="CP016545">
    <property type="protein sequence ID" value="ANU08008.1"/>
    <property type="molecule type" value="Genomic_DNA"/>
</dbReference>
<proteinExistence type="predicted"/>
<accession>A0A1C7D984</accession>
<keyword evidence="3" id="KW-1185">Reference proteome</keyword>
<keyword evidence="1" id="KW-0732">Signal</keyword>